<name>A0A3M9Y9K8_9PEZI</name>
<comment type="caution">
    <text evidence="3">The sequence shown here is derived from an EMBL/GenBank/DDBJ whole genome shotgun (WGS) entry which is preliminary data.</text>
</comment>
<feature type="compositionally biased region" description="Low complexity" evidence="2">
    <location>
        <begin position="315"/>
        <end position="324"/>
    </location>
</feature>
<feature type="coiled-coil region" evidence="1">
    <location>
        <begin position="375"/>
        <end position="402"/>
    </location>
</feature>
<feature type="region of interest" description="Disordered" evidence="2">
    <location>
        <begin position="140"/>
        <end position="173"/>
    </location>
</feature>
<feature type="compositionally biased region" description="Basic and acidic residues" evidence="2">
    <location>
        <begin position="62"/>
        <end position="75"/>
    </location>
</feature>
<feature type="region of interest" description="Disordered" evidence="2">
    <location>
        <begin position="1"/>
        <end position="116"/>
    </location>
</feature>
<feature type="compositionally biased region" description="Basic and acidic residues" evidence="2">
    <location>
        <begin position="467"/>
        <end position="479"/>
    </location>
</feature>
<dbReference type="STRING" id="1051616.A0A3M9Y9K8"/>
<accession>A0A3M9Y9K8</accession>
<gene>
    <name evidence="3" type="ORF">D7B24_006927</name>
</gene>
<dbReference type="AlphaFoldDB" id="A0A3M9Y9K8"/>
<evidence type="ECO:0000256" key="1">
    <source>
        <dbReference type="SAM" id="Coils"/>
    </source>
</evidence>
<evidence type="ECO:0000313" key="3">
    <source>
        <dbReference type="EMBL" id="RNJ56795.1"/>
    </source>
</evidence>
<keyword evidence="4" id="KW-1185">Reference proteome</keyword>
<evidence type="ECO:0008006" key="5">
    <source>
        <dbReference type="Google" id="ProtNLM"/>
    </source>
</evidence>
<feature type="compositionally biased region" description="Basic and acidic residues" evidence="2">
    <location>
        <begin position="89"/>
        <end position="101"/>
    </location>
</feature>
<dbReference type="EMBL" id="RBVV01000051">
    <property type="protein sequence ID" value="RNJ56795.1"/>
    <property type="molecule type" value="Genomic_DNA"/>
</dbReference>
<feature type="compositionally biased region" description="Basic and acidic residues" evidence="2">
    <location>
        <begin position="14"/>
        <end position="25"/>
    </location>
</feature>
<reference evidence="3 4" key="1">
    <citation type="submission" date="2018-10" db="EMBL/GenBank/DDBJ databases">
        <title>Genome sequence of Verticillium nonalfalfae VnAa140.</title>
        <authorList>
            <person name="Stajich J.E."/>
            <person name="Kasson M.T."/>
        </authorList>
    </citation>
    <scope>NUCLEOTIDE SEQUENCE [LARGE SCALE GENOMIC DNA]</scope>
    <source>
        <strain evidence="3 4">VnAa140</strain>
    </source>
</reference>
<feature type="compositionally biased region" description="Low complexity" evidence="2">
    <location>
        <begin position="31"/>
        <end position="48"/>
    </location>
</feature>
<evidence type="ECO:0000256" key="2">
    <source>
        <dbReference type="SAM" id="MobiDB-lite"/>
    </source>
</evidence>
<dbReference type="Proteomes" id="UP000267145">
    <property type="component" value="Unassembled WGS sequence"/>
</dbReference>
<proteinExistence type="predicted"/>
<evidence type="ECO:0000313" key="4">
    <source>
        <dbReference type="Proteomes" id="UP000267145"/>
    </source>
</evidence>
<keyword evidence="1" id="KW-0175">Coiled coil</keyword>
<dbReference type="RefSeq" id="XP_028494953.1">
    <property type="nucleotide sequence ID" value="XM_028641047.1"/>
</dbReference>
<feature type="region of interest" description="Disordered" evidence="2">
    <location>
        <begin position="467"/>
        <end position="500"/>
    </location>
</feature>
<sequence>MPNLSLHTSRRVQTLKDSDYDHEIGLVDQESPPTTRSRSNTARTSNTALTVDEDQSSSQHVRSVEGEQSPHDRQHSAATTGRISLDNRQGADDTQADRGQDESPIGARESAQTGPSIEVEGVYIQPIPPHLPYLGRRANALLPKKGPTPLEPPTLAAHGDTARPKSKQRKEPESEIDILWENERGCFVCGAALFSGAALGNLDPSPWTNQFKKTSPTSIRTATVPDPSWEWAWPEWRINREEGVAMDEFGWEYSFMFARKFSWHGPKWWNSFVRRRAWIRKRVKKCSDDLASDPHMLNTDYFNVMPAEHHRPHSSHGGSRQGSRASTHSKASIHSKGSIGRFSTTESVLDEKPVIEDVWMLMMVLRAARIDREKIEAVDNYLEHAKDDLERLQDEMHDIMGIFVFQVSRRILLSRLTQVYDEMNNVDKGDAAFKTRRNNLGAAIKHADEEVRRLSYWSDVKGVAENGESRGAVEGKEGWSEALEGVDQSGPAQPNVGKLP</sequence>
<feature type="region of interest" description="Disordered" evidence="2">
    <location>
        <begin position="308"/>
        <end position="339"/>
    </location>
</feature>
<organism evidence="3 4">
    <name type="scientific">Verticillium nonalfalfae</name>
    <dbReference type="NCBI Taxonomy" id="1051616"/>
    <lineage>
        <taxon>Eukaryota</taxon>
        <taxon>Fungi</taxon>
        <taxon>Dikarya</taxon>
        <taxon>Ascomycota</taxon>
        <taxon>Pezizomycotina</taxon>
        <taxon>Sordariomycetes</taxon>
        <taxon>Hypocreomycetidae</taxon>
        <taxon>Glomerellales</taxon>
        <taxon>Plectosphaerellaceae</taxon>
        <taxon>Verticillium</taxon>
    </lineage>
</organism>
<dbReference type="GeneID" id="39610616"/>
<protein>
    <recommendedName>
        <fullName evidence="5">Peroxin/Ferlin domain-containing protein</fullName>
    </recommendedName>
</protein>